<keyword evidence="2" id="KW-0472">Membrane</keyword>
<name>A0ABQ5XLY6_9GAMM</name>
<accession>A0ABQ5XLY6</accession>
<reference evidence="6" key="1">
    <citation type="journal article" date="2019" name="Int. J. Syst. Evol. Microbiol.">
        <title>The Global Catalogue of Microorganisms (GCM) 10K type strain sequencing project: providing services to taxonomists for standard genome sequencing and annotation.</title>
        <authorList>
            <consortium name="The Broad Institute Genomics Platform"/>
            <consortium name="The Broad Institute Genome Sequencing Center for Infectious Disease"/>
            <person name="Wu L."/>
            <person name="Ma J."/>
        </authorList>
    </citation>
    <scope>NUCLEOTIDE SEQUENCE [LARGE SCALE GENOMIC DNA]</scope>
    <source>
        <strain evidence="6">NBRC 111980</strain>
    </source>
</reference>
<comment type="caution">
    <text evidence="5">The sequence shown here is derived from an EMBL/GenBank/DDBJ whole genome shotgun (WGS) entry which is preliminary data.</text>
</comment>
<feature type="transmembrane region" description="Helical" evidence="2">
    <location>
        <begin position="12"/>
        <end position="33"/>
    </location>
</feature>
<dbReference type="PANTHER" id="PTHR30386">
    <property type="entry name" value="MEMBRANE FUSION SUBUNIT OF EMRAB-TOLC MULTIDRUG EFFLUX PUMP"/>
    <property type="match status" value="1"/>
</dbReference>
<feature type="coiled-coil region" evidence="1">
    <location>
        <begin position="117"/>
        <end position="144"/>
    </location>
</feature>
<evidence type="ECO:0000256" key="2">
    <source>
        <dbReference type="SAM" id="Phobius"/>
    </source>
</evidence>
<dbReference type="Gene3D" id="2.40.50.100">
    <property type="match status" value="1"/>
</dbReference>
<dbReference type="InterPro" id="IPR050739">
    <property type="entry name" value="MFP"/>
</dbReference>
<dbReference type="Pfam" id="PF25919">
    <property type="entry name" value="BSH_CusB"/>
    <property type="match status" value="1"/>
</dbReference>
<proteinExistence type="predicted"/>
<dbReference type="Gene3D" id="2.40.30.170">
    <property type="match status" value="1"/>
</dbReference>
<dbReference type="Pfam" id="PF26002">
    <property type="entry name" value="Beta-barrel_AprE"/>
    <property type="match status" value="1"/>
</dbReference>
<evidence type="ECO:0000259" key="3">
    <source>
        <dbReference type="Pfam" id="PF25919"/>
    </source>
</evidence>
<dbReference type="InterPro" id="IPR058790">
    <property type="entry name" value="BSH_CusB"/>
</dbReference>
<protein>
    <submittedName>
        <fullName evidence="5">Secretion protein</fullName>
    </submittedName>
</protein>
<dbReference type="Proteomes" id="UP001156670">
    <property type="component" value="Unassembled WGS sequence"/>
</dbReference>
<keyword evidence="2" id="KW-0812">Transmembrane</keyword>
<dbReference type="EMBL" id="BSOB01000005">
    <property type="protein sequence ID" value="GLQ91581.1"/>
    <property type="molecule type" value="Genomic_DNA"/>
</dbReference>
<evidence type="ECO:0000313" key="5">
    <source>
        <dbReference type="EMBL" id="GLQ91581.1"/>
    </source>
</evidence>
<dbReference type="PRINTS" id="PR01490">
    <property type="entry name" value="RTXTOXIND"/>
</dbReference>
<dbReference type="InterPro" id="IPR058982">
    <property type="entry name" value="Beta-barrel_AprE"/>
</dbReference>
<feature type="domain" description="CusB-like barrel-sandwich hybrid" evidence="3">
    <location>
        <begin position="54"/>
        <end position="275"/>
    </location>
</feature>
<gene>
    <name evidence="5" type="ORF">GCM10007901_05310</name>
</gene>
<organism evidence="5 6">
    <name type="scientific">Dyella acidisoli</name>
    <dbReference type="NCBI Taxonomy" id="1867834"/>
    <lineage>
        <taxon>Bacteria</taxon>
        <taxon>Pseudomonadati</taxon>
        <taxon>Pseudomonadota</taxon>
        <taxon>Gammaproteobacteria</taxon>
        <taxon>Lysobacterales</taxon>
        <taxon>Rhodanobacteraceae</taxon>
        <taxon>Dyella</taxon>
    </lineage>
</organism>
<evidence type="ECO:0000313" key="6">
    <source>
        <dbReference type="Proteomes" id="UP001156670"/>
    </source>
</evidence>
<sequence length="405" mass="44744">MGSIVVASKPSHWIISIFALTLVICLVLFGCFAKYTRRESVSGQLLPGTGLISVDASSKGAITKLYVREGQAVSKGQLIAELTEPQSSTTLGDTHTIVSTELDKERSHLESDMAERSKEAKLQSDELIRRIALLQAQVDEISSQEVLINQKATASKEMVGRMKPLNKSGYISDLQLQQQEAVSLDNEGQQKLLARQRLDLLTQISAAKRDLEQIPLETTTRNNETSRQMAELNRTQAESEEKHRLMLHAPADGIVSALIVEPGQTLSAGQSLMTILPRGSALYAQLLVPSRAIGFIRQGDTVTLRYRAFPYQEFGQYFGRITDISRTALSAEQVSAVGGPTHPDEPVYRVMVDLNEDSVQAYGRKEPLLPGMALDADVRIDRRTLLQWMFEPLYGAQRRLDAGHG</sequence>
<feature type="domain" description="AprE-like beta-barrel" evidence="4">
    <location>
        <begin position="283"/>
        <end position="379"/>
    </location>
</feature>
<dbReference type="PANTHER" id="PTHR30386:SF28">
    <property type="entry name" value="EXPORTED PROTEIN"/>
    <property type="match status" value="1"/>
</dbReference>
<keyword evidence="2" id="KW-1133">Transmembrane helix</keyword>
<dbReference type="RefSeq" id="WP_423372958.1">
    <property type="nucleotide sequence ID" value="NZ_CP064031.1"/>
</dbReference>
<evidence type="ECO:0000256" key="1">
    <source>
        <dbReference type="SAM" id="Coils"/>
    </source>
</evidence>
<evidence type="ECO:0000259" key="4">
    <source>
        <dbReference type="Pfam" id="PF26002"/>
    </source>
</evidence>
<keyword evidence="1" id="KW-0175">Coiled coil</keyword>
<keyword evidence="6" id="KW-1185">Reference proteome</keyword>